<dbReference type="PANTHER" id="PTHR43877">
    <property type="entry name" value="AMINOALKYLPHOSPHONATE N-ACETYLTRANSFERASE-RELATED-RELATED"/>
    <property type="match status" value="1"/>
</dbReference>
<dbReference type="GO" id="GO:0016747">
    <property type="term" value="F:acyltransferase activity, transferring groups other than amino-acyl groups"/>
    <property type="evidence" value="ECO:0007669"/>
    <property type="project" value="InterPro"/>
</dbReference>
<dbReference type="SUPFAM" id="SSF55729">
    <property type="entry name" value="Acyl-CoA N-acyltransferases (Nat)"/>
    <property type="match status" value="1"/>
</dbReference>
<name>A0AAD5TMC6_9FUNG</name>
<evidence type="ECO:0000313" key="5">
    <source>
        <dbReference type="Proteomes" id="UP001212152"/>
    </source>
</evidence>
<dbReference type="PROSITE" id="PS51186">
    <property type="entry name" value="GNAT"/>
    <property type="match status" value="1"/>
</dbReference>
<dbReference type="Gene3D" id="3.40.630.30">
    <property type="match status" value="1"/>
</dbReference>
<accession>A0AAD5TMC6</accession>
<gene>
    <name evidence="4" type="ORF">HDU87_002294</name>
</gene>
<dbReference type="PANTHER" id="PTHR43877:SF1">
    <property type="entry name" value="ACETYLTRANSFERASE"/>
    <property type="match status" value="1"/>
</dbReference>
<keyword evidence="5" id="KW-1185">Reference proteome</keyword>
<dbReference type="InterPro" id="IPR000182">
    <property type="entry name" value="GNAT_dom"/>
</dbReference>
<sequence length="186" mass="20065">MAATTETQARCVTETVSALSPEEILALAGIFSALANIYPLSYMRPLSTEVAAAYFENVLASPTSKRLIVARASATDPAIVGTVTLSLAYQENAQHRADVVKLMVHPDYQRRGIGALLMAAMEDVARREGRTLLILDTATGGAAVSFYQRLGWHEVGSIPNYSRSPDGKKFQATHIFYKELSSAVAS</sequence>
<evidence type="ECO:0000256" key="1">
    <source>
        <dbReference type="ARBA" id="ARBA00022679"/>
    </source>
</evidence>
<evidence type="ECO:0000313" key="4">
    <source>
        <dbReference type="EMBL" id="KAJ3180070.1"/>
    </source>
</evidence>
<reference evidence="4" key="1">
    <citation type="submission" date="2020-05" db="EMBL/GenBank/DDBJ databases">
        <title>Phylogenomic resolution of chytrid fungi.</title>
        <authorList>
            <person name="Stajich J.E."/>
            <person name="Amses K."/>
            <person name="Simmons R."/>
            <person name="Seto K."/>
            <person name="Myers J."/>
            <person name="Bonds A."/>
            <person name="Quandt C.A."/>
            <person name="Barry K."/>
            <person name="Liu P."/>
            <person name="Grigoriev I."/>
            <person name="Longcore J.E."/>
            <person name="James T.Y."/>
        </authorList>
    </citation>
    <scope>NUCLEOTIDE SEQUENCE</scope>
    <source>
        <strain evidence="4">JEL0379</strain>
    </source>
</reference>
<dbReference type="InterPro" id="IPR016181">
    <property type="entry name" value="Acyl_CoA_acyltransferase"/>
</dbReference>
<dbReference type="EMBL" id="JADGJQ010000018">
    <property type="protein sequence ID" value="KAJ3180070.1"/>
    <property type="molecule type" value="Genomic_DNA"/>
</dbReference>
<feature type="domain" description="N-acetyltransferase" evidence="3">
    <location>
        <begin position="14"/>
        <end position="171"/>
    </location>
</feature>
<keyword evidence="1" id="KW-0808">Transferase</keyword>
<proteinExistence type="predicted"/>
<evidence type="ECO:0000256" key="2">
    <source>
        <dbReference type="ARBA" id="ARBA00023315"/>
    </source>
</evidence>
<dbReference type="InterPro" id="IPR050832">
    <property type="entry name" value="Bact_Acetyltransf"/>
</dbReference>
<protein>
    <recommendedName>
        <fullName evidence="3">N-acetyltransferase domain-containing protein</fullName>
    </recommendedName>
</protein>
<dbReference type="AlphaFoldDB" id="A0AAD5TMC6"/>
<dbReference type="Proteomes" id="UP001212152">
    <property type="component" value="Unassembled WGS sequence"/>
</dbReference>
<dbReference type="CDD" id="cd04301">
    <property type="entry name" value="NAT_SF"/>
    <property type="match status" value="1"/>
</dbReference>
<organism evidence="4 5">
    <name type="scientific">Geranomyces variabilis</name>
    <dbReference type="NCBI Taxonomy" id="109894"/>
    <lineage>
        <taxon>Eukaryota</taxon>
        <taxon>Fungi</taxon>
        <taxon>Fungi incertae sedis</taxon>
        <taxon>Chytridiomycota</taxon>
        <taxon>Chytridiomycota incertae sedis</taxon>
        <taxon>Chytridiomycetes</taxon>
        <taxon>Spizellomycetales</taxon>
        <taxon>Powellomycetaceae</taxon>
        <taxon>Geranomyces</taxon>
    </lineage>
</organism>
<comment type="caution">
    <text evidence="4">The sequence shown here is derived from an EMBL/GenBank/DDBJ whole genome shotgun (WGS) entry which is preliminary data.</text>
</comment>
<keyword evidence="2" id="KW-0012">Acyltransferase</keyword>
<dbReference type="Pfam" id="PF00583">
    <property type="entry name" value="Acetyltransf_1"/>
    <property type="match status" value="1"/>
</dbReference>
<evidence type="ECO:0000259" key="3">
    <source>
        <dbReference type="PROSITE" id="PS51186"/>
    </source>
</evidence>